<name>A0AAQ2UCF5_9FIRM</name>
<sequence>MIKKQYTSIDWSDYDSNNVVCMDTNNSYFTAELPEDERELYDNAETVGIDGTI</sequence>
<dbReference type="Proteomes" id="UP000294398">
    <property type="component" value="Chromosome"/>
</dbReference>
<keyword evidence="2" id="KW-1185">Reference proteome</keyword>
<gene>
    <name evidence="1" type="ORF">RIL182_02295</name>
</gene>
<dbReference type="AlphaFoldDB" id="A0AAQ2UCF5"/>
<dbReference type="EMBL" id="LR027880">
    <property type="protein sequence ID" value="VCV22416.1"/>
    <property type="molecule type" value="Genomic_DNA"/>
</dbReference>
<evidence type="ECO:0000313" key="1">
    <source>
        <dbReference type="EMBL" id="VCV22416.1"/>
    </source>
</evidence>
<accession>A0AAQ2UCF5</accession>
<evidence type="ECO:0000313" key="2">
    <source>
        <dbReference type="Proteomes" id="UP000294398"/>
    </source>
</evidence>
<organism evidence="1 2">
    <name type="scientific">Roseburia intestinalis L1-82</name>
    <dbReference type="NCBI Taxonomy" id="536231"/>
    <lineage>
        <taxon>Bacteria</taxon>
        <taxon>Bacillati</taxon>
        <taxon>Bacillota</taxon>
        <taxon>Clostridia</taxon>
        <taxon>Lachnospirales</taxon>
        <taxon>Lachnospiraceae</taxon>
        <taxon>Roseburia</taxon>
    </lineage>
</organism>
<protein>
    <submittedName>
        <fullName evidence="1">Uncharacterized protein</fullName>
    </submittedName>
</protein>
<proteinExistence type="predicted"/>
<reference evidence="1 2" key="1">
    <citation type="submission" date="2018-09" db="EMBL/GenBank/DDBJ databases">
        <authorList>
            <person name="Petit M.-A."/>
            <person name="Lossouarn J."/>
        </authorList>
    </citation>
    <scope>NUCLEOTIDE SEQUENCE [LARGE SCALE GENOMIC DNA]</scope>
    <source>
        <strain evidence="1 2">L1-82</strain>
    </source>
</reference>